<dbReference type="EMBL" id="CAMPGE010012784">
    <property type="protein sequence ID" value="CAI2371543.1"/>
    <property type="molecule type" value="Genomic_DNA"/>
</dbReference>
<gene>
    <name evidence="3" type="ORF">ECRASSUSDP1_LOCUS12867</name>
</gene>
<sequence length="352" mass="40531">MEKYVTFCAENCGHEAIYYVEETQSYYCMHHFDLNYQTEDGIPLTCPDAVKTKVRRLEKGLEMFLKFAEEKQKSETDREENRNVHTRLTQAVEELKYKIEQAEEDNMMYRFTDLNKEASLMKKMIEDELGLNDFSKDCFWKLAKEDDTVPAAASSSTKKADGLALEQELKTEEAEIGRLEEEVKELKISKSPIPHTAQSPATSPTPPAPQESPLKLEMARSSIFRRCMEYMASLPEFTFNLKMKFDRKMLKLVDKESLRHLQGVCLLQFDKIDAATFQTFISLLPSPIERLRLSGSFPYPSISPYIPSILSLSTSLTHTLEFDCIAITKEEKKKIKKAFKGLNVGVEYCKWT</sequence>
<evidence type="ECO:0000256" key="2">
    <source>
        <dbReference type="SAM" id="MobiDB-lite"/>
    </source>
</evidence>
<reference evidence="3" key="1">
    <citation type="submission" date="2023-07" db="EMBL/GenBank/DDBJ databases">
        <authorList>
            <consortium name="AG Swart"/>
            <person name="Singh M."/>
            <person name="Singh A."/>
            <person name="Seah K."/>
            <person name="Emmerich C."/>
        </authorList>
    </citation>
    <scope>NUCLEOTIDE SEQUENCE</scope>
    <source>
        <strain evidence="3">DP1</strain>
    </source>
</reference>
<feature type="region of interest" description="Disordered" evidence="2">
    <location>
        <begin position="189"/>
        <end position="214"/>
    </location>
</feature>
<dbReference type="Proteomes" id="UP001295684">
    <property type="component" value="Unassembled WGS sequence"/>
</dbReference>
<feature type="coiled-coil region" evidence="1">
    <location>
        <begin position="162"/>
        <end position="189"/>
    </location>
</feature>
<evidence type="ECO:0000256" key="1">
    <source>
        <dbReference type="SAM" id="Coils"/>
    </source>
</evidence>
<accession>A0AAD1ULE8</accession>
<proteinExistence type="predicted"/>
<protein>
    <submittedName>
        <fullName evidence="3">Uncharacterized protein</fullName>
    </submittedName>
</protein>
<name>A0AAD1ULE8_EUPCR</name>
<evidence type="ECO:0000313" key="3">
    <source>
        <dbReference type="EMBL" id="CAI2371543.1"/>
    </source>
</evidence>
<organism evidence="3 4">
    <name type="scientific">Euplotes crassus</name>
    <dbReference type="NCBI Taxonomy" id="5936"/>
    <lineage>
        <taxon>Eukaryota</taxon>
        <taxon>Sar</taxon>
        <taxon>Alveolata</taxon>
        <taxon>Ciliophora</taxon>
        <taxon>Intramacronucleata</taxon>
        <taxon>Spirotrichea</taxon>
        <taxon>Hypotrichia</taxon>
        <taxon>Euplotida</taxon>
        <taxon>Euplotidae</taxon>
        <taxon>Moneuplotes</taxon>
    </lineage>
</organism>
<dbReference type="AlphaFoldDB" id="A0AAD1ULE8"/>
<evidence type="ECO:0000313" key="4">
    <source>
        <dbReference type="Proteomes" id="UP001295684"/>
    </source>
</evidence>
<comment type="caution">
    <text evidence="3">The sequence shown here is derived from an EMBL/GenBank/DDBJ whole genome shotgun (WGS) entry which is preliminary data.</text>
</comment>
<keyword evidence="1" id="KW-0175">Coiled coil</keyword>
<keyword evidence="4" id="KW-1185">Reference proteome</keyword>